<sequence>MRHRSVNFLPVKKQELLRALVTSYPKNNGNQPGTDLEAAGTVNVAVKFHKFTINKLYNTTNVQAFTALASKGPGKLPKNPGSQATRPLELDSLPDPIKEEAKQIAGKREDEDNCDEDDGDDKDDGDNEDDGDDDDEDEDDKHVFKEGHIRAYGKNFSQLPSSVQPVLCPSAGFSDTFQPFRDRHYPVALE</sequence>
<comment type="caution">
    <text evidence="2">The sequence shown here is derived from an EMBL/GenBank/DDBJ whole genome shotgun (WGS) entry which is preliminary data.</text>
</comment>
<organism evidence="2 3">
    <name type="scientific">Modicella reniformis</name>
    <dbReference type="NCBI Taxonomy" id="1440133"/>
    <lineage>
        <taxon>Eukaryota</taxon>
        <taxon>Fungi</taxon>
        <taxon>Fungi incertae sedis</taxon>
        <taxon>Mucoromycota</taxon>
        <taxon>Mortierellomycotina</taxon>
        <taxon>Mortierellomycetes</taxon>
        <taxon>Mortierellales</taxon>
        <taxon>Mortierellaceae</taxon>
        <taxon>Modicella</taxon>
    </lineage>
</organism>
<name>A0A9P6SQ26_9FUNG</name>
<evidence type="ECO:0000256" key="1">
    <source>
        <dbReference type="SAM" id="MobiDB-lite"/>
    </source>
</evidence>
<reference evidence="2" key="1">
    <citation type="journal article" date="2020" name="Fungal Divers.">
        <title>Resolving the Mortierellaceae phylogeny through synthesis of multi-gene phylogenetics and phylogenomics.</title>
        <authorList>
            <person name="Vandepol N."/>
            <person name="Liber J."/>
            <person name="Desiro A."/>
            <person name="Na H."/>
            <person name="Kennedy M."/>
            <person name="Barry K."/>
            <person name="Grigoriev I.V."/>
            <person name="Miller A.N."/>
            <person name="O'Donnell K."/>
            <person name="Stajich J.E."/>
            <person name="Bonito G."/>
        </authorList>
    </citation>
    <scope>NUCLEOTIDE SEQUENCE</scope>
    <source>
        <strain evidence="2">MES-2147</strain>
    </source>
</reference>
<feature type="region of interest" description="Disordered" evidence="1">
    <location>
        <begin position="70"/>
        <end position="146"/>
    </location>
</feature>
<dbReference type="EMBL" id="JAAAHW010003172">
    <property type="protein sequence ID" value="KAF9987488.1"/>
    <property type="molecule type" value="Genomic_DNA"/>
</dbReference>
<evidence type="ECO:0000313" key="2">
    <source>
        <dbReference type="EMBL" id="KAF9987488.1"/>
    </source>
</evidence>
<dbReference type="AlphaFoldDB" id="A0A9P6SQ26"/>
<proteinExistence type="predicted"/>
<feature type="compositionally biased region" description="Acidic residues" evidence="1">
    <location>
        <begin position="111"/>
        <end position="139"/>
    </location>
</feature>
<evidence type="ECO:0000313" key="3">
    <source>
        <dbReference type="Proteomes" id="UP000749646"/>
    </source>
</evidence>
<protein>
    <submittedName>
        <fullName evidence="2">Uncharacterized protein</fullName>
    </submittedName>
</protein>
<feature type="compositionally biased region" description="Basic and acidic residues" evidence="1">
    <location>
        <begin position="96"/>
        <end position="110"/>
    </location>
</feature>
<gene>
    <name evidence="2" type="ORF">BGZ65_003375</name>
</gene>
<dbReference type="Proteomes" id="UP000749646">
    <property type="component" value="Unassembled WGS sequence"/>
</dbReference>
<keyword evidence="3" id="KW-1185">Reference proteome</keyword>
<accession>A0A9P6SQ26</accession>